<evidence type="ECO:0000313" key="1">
    <source>
        <dbReference type="EMBL" id="QYO77772.1"/>
    </source>
</evidence>
<dbReference type="NCBIfam" id="TIGR03573">
    <property type="entry name" value="WbuX"/>
    <property type="match status" value="1"/>
</dbReference>
<dbReference type="EMBL" id="CP080590">
    <property type="protein sequence ID" value="QYO77772.1"/>
    <property type="molecule type" value="Genomic_DNA"/>
</dbReference>
<dbReference type="Gene3D" id="3.40.50.620">
    <property type="entry name" value="HUPs"/>
    <property type="match status" value="1"/>
</dbReference>
<dbReference type="RefSeq" id="WP_220306226.1">
    <property type="nucleotide sequence ID" value="NZ_CP080590.1"/>
</dbReference>
<keyword evidence="2" id="KW-1185">Reference proteome</keyword>
<organism evidence="1 2">
    <name type="scientific">Devosia salina</name>
    <dbReference type="NCBI Taxonomy" id="2860336"/>
    <lineage>
        <taxon>Bacteria</taxon>
        <taxon>Pseudomonadati</taxon>
        <taxon>Pseudomonadota</taxon>
        <taxon>Alphaproteobacteria</taxon>
        <taxon>Hyphomicrobiales</taxon>
        <taxon>Devosiaceae</taxon>
        <taxon>Devosia</taxon>
    </lineage>
</organism>
<dbReference type="InterPro" id="IPR052188">
    <property type="entry name" value="Ni-pincer_cofactor_biosynth"/>
</dbReference>
<proteinExistence type="predicted"/>
<gene>
    <name evidence="1" type="ORF">K1X15_04175</name>
</gene>
<dbReference type="InterPro" id="IPR014729">
    <property type="entry name" value="Rossmann-like_a/b/a_fold"/>
</dbReference>
<dbReference type="InterPro" id="IPR020022">
    <property type="entry name" value="N-acetyl_sugar_amidoTrfase"/>
</dbReference>
<dbReference type="PANTHER" id="PTHR43169">
    <property type="entry name" value="EXSB FAMILY PROTEIN"/>
    <property type="match status" value="1"/>
</dbReference>
<reference evidence="1 2" key="1">
    <citation type="submission" date="2021-08" db="EMBL/GenBank/DDBJ databases">
        <title>Devosia salina sp. nov., isolated from the South China Sea sediment.</title>
        <authorList>
            <person name="Zhou Z."/>
        </authorList>
    </citation>
    <scope>NUCLEOTIDE SEQUENCE [LARGE SCALE GENOMIC DNA]</scope>
    <source>
        <strain evidence="1 2">SCS-3</strain>
    </source>
</reference>
<sequence>MNNLHKCTKCLLPETYETIEFDKAGVCNVCHGKEYRDEHIDWSSRKTQLDALIEEHRGKHDYDMIVPFSGGKDSTYTLYYLMKEYKIKPLVVRFDHGFMRETLIENNTRTFKKLGVDVLNFTPNWRVTKRLMLEALRRKGDFCWHCHTGIFSYPMHVAVRYNVPLVMWGEPSSEYTQYYDYKDNEIEEVDETRFNRFVNLGITAEDMAGMISGDFDFDPRDLAPYTYPKLRDLKRLQYRSVCLGSYIPWDVKANTALIQKELGWKGDQVEGMPWEEYPYEKIECYMQGMRDYIKYLKRGYSRVSQMVALDLRNGRITQERGQELVDKYEGRKPPSLEIFLDYVGLTESEFNEVVGKTVIPPFEPDFGANEFAPRTWDFENWYRETGDDKGIDYRNKVSAKTSS</sequence>
<dbReference type="SUPFAM" id="SSF52402">
    <property type="entry name" value="Adenine nucleotide alpha hydrolases-like"/>
    <property type="match status" value="1"/>
</dbReference>
<accession>A0ABX8WGG7</accession>
<evidence type="ECO:0000313" key="2">
    <source>
        <dbReference type="Proteomes" id="UP000825799"/>
    </source>
</evidence>
<protein>
    <submittedName>
        <fullName evidence="1">N-acetyl sugar amidotransferase</fullName>
    </submittedName>
</protein>
<name>A0ABX8WGG7_9HYPH</name>
<dbReference type="PANTHER" id="PTHR43169:SF4">
    <property type="entry name" value="ATPASE, PP-LOOP SUPERFAMILY-RELATED"/>
    <property type="match status" value="1"/>
</dbReference>
<dbReference type="Proteomes" id="UP000825799">
    <property type="component" value="Chromosome"/>
</dbReference>